<feature type="compositionally biased region" description="Basic and acidic residues" evidence="1">
    <location>
        <begin position="44"/>
        <end position="57"/>
    </location>
</feature>
<dbReference type="EMBL" id="JALMLT010000007">
    <property type="protein sequence ID" value="MDT8761121.1"/>
    <property type="molecule type" value="Genomic_DNA"/>
</dbReference>
<comment type="caution">
    <text evidence="2">The sequence shown here is derived from an EMBL/GenBank/DDBJ whole genome shotgun (WGS) entry which is preliminary data.</text>
</comment>
<feature type="compositionally biased region" description="Gly residues" evidence="1">
    <location>
        <begin position="1"/>
        <end position="10"/>
    </location>
</feature>
<organism evidence="2">
    <name type="scientific">Sphingomonas psychrotolerans</name>
    <dbReference type="NCBI Taxonomy" id="1327635"/>
    <lineage>
        <taxon>Bacteria</taxon>
        <taxon>Pseudomonadati</taxon>
        <taxon>Pseudomonadota</taxon>
        <taxon>Alphaproteobacteria</taxon>
        <taxon>Sphingomonadales</taxon>
        <taxon>Sphingomonadaceae</taxon>
        <taxon>Sphingomonas</taxon>
    </lineage>
</organism>
<feature type="compositionally biased region" description="Gly residues" evidence="1">
    <location>
        <begin position="17"/>
        <end position="34"/>
    </location>
</feature>
<accession>A0ABU3N9S9</accession>
<reference evidence="2" key="1">
    <citation type="submission" date="2022-04" db="EMBL/GenBank/DDBJ databases">
        <title>Tomato heritable bacteria conferring resistance against bacterial wilt.</title>
        <authorList>
            <person name="Yin J."/>
        </authorList>
    </citation>
    <scope>NUCLEOTIDE SEQUENCE</scope>
    <source>
        <strain evidence="2">Cra20</strain>
    </source>
</reference>
<name>A0ABU3N9S9_9SPHN</name>
<proteinExistence type="predicted"/>
<evidence type="ECO:0000256" key="1">
    <source>
        <dbReference type="SAM" id="MobiDB-lite"/>
    </source>
</evidence>
<gene>
    <name evidence="2" type="ORF">MZO42_20680</name>
</gene>
<feature type="region of interest" description="Disordered" evidence="1">
    <location>
        <begin position="1"/>
        <end position="57"/>
    </location>
</feature>
<protein>
    <submittedName>
        <fullName evidence="2">Uncharacterized protein</fullName>
    </submittedName>
</protein>
<sequence>MARKGAGGNPGAITAKGGDGARGSTGTGRGGGSRTGAKATAKKKSPDKTGDENARDG</sequence>
<evidence type="ECO:0000313" key="2">
    <source>
        <dbReference type="EMBL" id="MDT8761121.1"/>
    </source>
</evidence>